<dbReference type="InterPro" id="IPR003362">
    <property type="entry name" value="Bact_transf"/>
</dbReference>
<keyword evidence="2" id="KW-1133">Transmembrane helix</keyword>
<keyword evidence="5" id="KW-1185">Reference proteome</keyword>
<feature type="domain" description="Bacterial sugar transferase" evidence="3">
    <location>
        <begin position="3"/>
        <end position="184"/>
    </location>
</feature>
<evidence type="ECO:0000313" key="4">
    <source>
        <dbReference type="EMBL" id="TWI12154.1"/>
    </source>
</evidence>
<dbReference type="PANTHER" id="PTHR30576:SF20">
    <property type="entry name" value="QUINOVOSAMINEPHOSPHOTRANSFERAE-RELATED"/>
    <property type="match status" value="1"/>
</dbReference>
<organism evidence="4 5">
    <name type="scientific">Flavobacterium cauense R2A-7</name>
    <dbReference type="NCBI Taxonomy" id="1341154"/>
    <lineage>
        <taxon>Bacteria</taxon>
        <taxon>Pseudomonadati</taxon>
        <taxon>Bacteroidota</taxon>
        <taxon>Flavobacteriia</taxon>
        <taxon>Flavobacteriales</taxon>
        <taxon>Flavobacteriaceae</taxon>
        <taxon>Flavobacterium</taxon>
    </lineage>
</organism>
<dbReference type="Proteomes" id="UP000319848">
    <property type="component" value="Unassembled WGS sequence"/>
</dbReference>
<keyword evidence="2" id="KW-0812">Transmembrane</keyword>
<evidence type="ECO:0000313" key="5">
    <source>
        <dbReference type="Proteomes" id="UP000319848"/>
    </source>
</evidence>
<feature type="transmembrane region" description="Helical" evidence="2">
    <location>
        <begin position="12"/>
        <end position="31"/>
    </location>
</feature>
<reference evidence="4 5" key="1">
    <citation type="journal article" date="2015" name="Stand. Genomic Sci.">
        <title>Genomic Encyclopedia of Bacterial and Archaeal Type Strains, Phase III: the genomes of soil and plant-associated and newly described type strains.</title>
        <authorList>
            <person name="Whitman W.B."/>
            <person name="Woyke T."/>
            <person name="Klenk H.P."/>
            <person name="Zhou Y."/>
            <person name="Lilburn T.G."/>
            <person name="Beck B.J."/>
            <person name="De Vos P."/>
            <person name="Vandamme P."/>
            <person name="Eisen J.A."/>
            <person name="Garrity G."/>
            <person name="Hugenholtz P."/>
            <person name="Kyrpides N.C."/>
        </authorList>
    </citation>
    <scope>NUCLEOTIDE SEQUENCE [LARGE SCALE GENOMIC DNA]</scope>
    <source>
        <strain evidence="4 5">CGMCC 1.7270</strain>
    </source>
</reference>
<gene>
    <name evidence="4" type="ORF">IP98_01728</name>
</gene>
<evidence type="ECO:0000256" key="1">
    <source>
        <dbReference type="ARBA" id="ARBA00006464"/>
    </source>
</evidence>
<dbReference type="EMBL" id="VLKQ01000007">
    <property type="protein sequence ID" value="TWI12154.1"/>
    <property type="molecule type" value="Genomic_DNA"/>
</dbReference>
<evidence type="ECO:0000259" key="3">
    <source>
        <dbReference type="Pfam" id="PF02397"/>
    </source>
</evidence>
<keyword evidence="4" id="KW-0808">Transferase</keyword>
<evidence type="ECO:0000256" key="2">
    <source>
        <dbReference type="SAM" id="Phobius"/>
    </source>
</evidence>
<dbReference type="STRING" id="1341154.FCR2A7T_11270"/>
<protein>
    <submittedName>
        <fullName evidence="4">Lipopolysaccharide/colanic/teichoic acid biosynthesis glycosyltransferase</fullName>
    </submittedName>
</protein>
<dbReference type="AlphaFoldDB" id="V6S2D2"/>
<proteinExistence type="inferred from homology"/>
<dbReference type="GO" id="GO:0016780">
    <property type="term" value="F:phosphotransferase activity, for other substituted phosphate groups"/>
    <property type="evidence" value="ECO:0007669"/>
    <property type="project" value="TreeGrafter"/>
</dbReference>
<dbReference type="OrthoDB" id="9808602at2"/>
<dbReference type="PANTHER" id="PTHR30576">
    <property type="entry name" value="COLANIC BIOSYNTHESIS UDP-GLUCOSE LIPID CARRIER TRANSFERASE"/>
    <property type="match status" value="1"/>
</dbReference>
<sequence>MLKRLFDIVFSFTALIFFSWIILISWVFAAFDTKSNGLFFQKRVGQFGKLFIIVKLRTIRKDKEGVATISGVGAFLRNSKLDELPQFINVLLGDMSVVGPRPDVEGYYDCLEGEERKILELKPGLTSEASLKYYNEEQILALQENALEYNDCVLFPDKVRLNLQYYYSQTFFGDVKIIIKTLFHKMF</sequence>
<comment type="caution">
    <text evidence="4">The sequence shown here is derived from an EMBL/GenBank/DDBJ whole genome shotgun (WGS) entry which is preliminary data.</text>
</comment>
<accession>V6S2D2</accession>
<keyword evidence="2" id="KW-0472">Membrane</keyword>
<comment type="similarity">
    <text evidence="1">Belongs to the bacterial sugar transferase family.</text>
</comment>
<dbReference type="Pfam" id="PF02397">
    <property type="entry name" value="Bac_transf"/>
    <property type="match status" value="1"/>
</dbReference>
<dbReference type="RefSeq" id="WP_023570285.1">
    <property type="nucleotide sequence ID" value="NZ_AVBI01000012.1"/>
</dbReference>
<name>V6S2D2_9FLAO</name>